<keyword evidence="2" id="KW-1185">Reference proteome</keyword>
<protein>
    <submittedName>
        <fullName evidence="1">Uncharacterized protein</fullName>
    </submittedName>
</protein>
<sequence>MLLLQLEDLKAGCGDWKNIQPIVRTAFLGLYDLLQAQAATITQLSSQLTLLRQQQQRQLDELVRERCENFEASLRDFRGDLSTMRTELIEMINTKNETQMAHTQRLLSAKIDADEAVQLVSKAVTKDALDLMTRRLDTELEDLRRTADNIGEMIRRDMSTQLGGMATIEYVDTALVSIRATQVRPNDVQGMVQTLLDEHGYVTEHSEVFHQATRQTQDTTRELKRTLETSLSTLTDKQEALETRITSHADKLSQLTRLVSSQGDDISRATTELDTRMSERFVTVNRSIDDIMGRLQAVQDEAAMKPRRFQELARESVSEEVEKTVHKLVKYEIQDHDVRMREIIAEQIGANQDRIAKTVARAIIKENVRTQTDTDAKFGELAQLLTDSRQWYQGQIRQAVDGLAEHIQAEQQRLQQRLSLVDNLVHSSDAILSVPTARWLWKGKKLSSSGNIIWHSELCNTLQSNYIWDTGKSAILICLPGCYRIEFVIFSRRRPTIQLHINGEPLICAMSGDVAPYMYLKPKGDAMNTYVGQSLMDFLYLGENSRLQLVVVNDHDKACISGYLSLQKII</sequence>
<proteinExistence type="predicted"/>
<dbReference type="OrthoDB" id="65833at2759"/>
<gene>
    <name evidence="1" type="ORF">GMRT_14246</name>
</gene>
<evidence type="ECO:0000313" key="2">
    <source>
        <dbReference type="Proteomes" id="UP000315496"/>
    </source>
</evidence>
<accession>A0A4Z1T7Y8</accession>
<name>A0A4Z1T7Y8_GIAMU</name>
<dbReference type="Proteomes" id="UP000315496">
    <property type="component" value="Chromosome 1"/>
</dbReference>
<dbReference type="PANTHER" id="PTHR40131">
    <property type="entry name" value="C1Q DOMAIN-CONTAINING PROTEIN"/>
    <property type="match status" value="1"/>
</dbReference>
<dbReference type="AlphaFoldDB" id="A0A4Z1T7Y8"/>
<organism evidence="1 2">
    <name type="scientific">Giardia muris</name>
    <dbReference type="NCBI Taxonomy" id="5742"/>
    <lineage>
        <taxon>Eukaryota</taxon>
        <taxon>Metamonada</taxon>
        <taxon>Diplomonadida</taxon>
        <taxon>Hexamitidae</taxon>
        <taxon>Giardiinae</taxon>
        <taxon>Giardia</taxon>
    </lineage>
</organism>
<dbReference type="VEuPathDB" id="GiardiaDB:GMRT_14246"/>
<evidence type="ECO:0000313" key="1">
    <source>
        <dbReference type="EMBL" id="TNJ30213.1"/>
    </source>
</evidence>
<dbReference type="EMBL" id="VDLU01000001">
    <property type="protein sequence ID" value="TNJ30213.1"/>
    <property type="molecule type" value="Genomic_DNA"/>
</dbReference>
<dbReference type="PANTHER" id="PTHR40131:SF1">
    <property type="entry name" value="C1Q DOMAIN-CONTAINING PROTEIN"/>
    <property type="match status" value="1"/>
</dbReference>
<reference evidence="1 2" key="1">
    <citation type="submission" date="2019-05" db="EMBL/GenBank/DDBJ databases">
        <title>The compact genome of Giardia muris reveals important steps in the evolution of intestinal protozoan parasites.</title>
        <authorList>
            <person name="Xu F."/>
            <person name="Jimenez-Gonzalez A."/>
            <person name="Einarsson E."/>
            <person name="Astvaldsson A."/>
            <person name="Peirasmaki D."/>
            <person name="Eckmann L."/>
            <person name="Andersson J.O."/>
            <person name="Svard S.G."/>
            <person name="Jerlstrom-Hultqvist J."/>
        </authorList>
    </citation>
    <scope>NUCLEOTIDE SEQUENCE [LARGE SCALE GENOMIC DNA]</scope>
    <source>
        <strain evidence="1 2">Roberts-Thomson</strain>
    </source>
</reference>
<comment type="caution">
    <text evidence="1">The sequence shown here is derived from an EMBL/GenBank/DDBJ whole genome shotgun (WGS) entry which is preliminary data.</text>
</comment>